<keyword evidence="3" id="KW-1185">Reference proteome</keyword>
<dbReference type="EMBL" id="BAUV01000032">
    <property type="protein sequence ID" value="GAE36336.1"/>
    <property type="molecule type" value="Genomic_DNA"/>
</dbReference>
<feature type="transmembrane region" description="Helical" evidence="1">
    <location>
        <begin position="37"/>
        <end position="54"/>
    </location>
</feature>
<comment type="caution">
    <text evidence="2">The sequence shown here is derived from an EMBL/GenBank/DDBJ whole genome shotgun (WGS) entry which is preliminary data.</text>
</comment>
<evidence type="ECO:0000313" key="2">
    <source>
        <dbReference type="EMBL" id="GAE36336.1"/>
    </source>
</evidence>
<dbReference type="AlphaFoldDB" id="W4QW53"/>
<dbReference type="eggNOG" id="ENOG503322G">
    <property type="taxonomic scope" value="Bacteria"/>
</dbReference>
<proteinExistence type="predicted"/>
<evidence type="ECO:0000256" key="1">
    <source>
        <dbReference type="SAM" id="Phobius"/>
    </source>
</evidence>
<feature type="transmembrane region" description="Helical" evidence="1">
    <location>
        <begin position="6"/>
        <end position="25"/>
    </location>
</feature>
<organism evidence="2 3">
    <name type="scientific">Halalkalibacter akibai (strain ATCC 43226 / DSM 21942 / CIP 109018 / JCM 9157 / 1139)</name>
    <name type="common">Bacillus akibai</name>
    <dbReference type="NCBI Taxonomy" id="1236973"/>
    <lineage>
        <taxon>Bacteria</taxon>
        <taxon>Bacillati</taxon>
        <taxon>Bacillota</taxon>
        <taxon>Bacilli</taxon>
        <taxon>Bacillales</taxon>
        <taxon>Bacillaceae</taxon>
        <taxon>Halalkalibacter</taxon>
    </lineage>
</organism>
<gene>
    <name evidence="2" type="ORF">JCM9157_3497</name>
</gene>
<dbReference type="STRING" id="1236973.JCM9157_3497"/>
<reference evidence="2" key="1">
    <citation type="journal article" date="2014" name="Genome Announc.">
        <title>Draft Genome Sequences of Three Alkaliphilic Bacillus Strains, Bacillus wakoensis JCM 9140T, Bacillus akibai JCM 9157T, and Bacillus hemicellulosilyticus JCM 9152T.</title>
        <authorList>
            <person name="Yuki M."/>
            <person name="Oshima K."/>
            <person name="Suda W."/>
            <person name="Oshida Y."/>
            <person name="Kitamura K."/>
            <person name="Iida T."/>
            <person name="Hattori M."/>
            <person name="Ohkuma M."/>
        </authorList>
    </citation>
    <scope>NUCLEOTIDE SEQUENCE [LARGE SCALE GENOMIC DNA]</scope>
    <source>
        <strain evidence="2">JCM 9157</strain>
    </source>
</reference>
<protein>
    <submittedName>
        <fullName evidence="2">Stage III sporulation protein AF</fullName>
    </submittedName>
</protein>
<dbReference type="Proteomes" id="UP000018896">
    <property type="component" value="Unassembled WGS sequence"/>
</dbReference>
<dbReference type="OrthoDB" id="2375554at2"/>
<accession>W4QW53</accession>
<evidence type="ECO:0000313" key="3">
    <source>
        <dbReference type="Proteomes" id="UP000018896"/>
    </source>
</evidence>
<dbReference type="InterPro" id="IPR014245">
    <property type="entry name" value="Spore_III_AF"/>
</dbReference>
<keyword evidence="1" id="KW-1133">Transmembrane helix</keyword>
<dbReference type="RefSeq" id="WP_035666244.1">
    <property type="nucleotide sequence ID" value="NZ_BAUV01000032.1"/>
</dbReference>
<dbReference type="Pfam" id="PF09581">
    <property type="entry name" value="Spore_III_AF"/>
    <property type="match status" value="1"/>
</dbReference>
<keyword evidence="1" id="KW-0472">Membrane</keyword>
<name>W4QW53_HALA3</name>
<keyword evidence="1" id="KW-0812">Transmembrane</keyword>
<sequence>MGFLTEWLTNIILLILLATILELMLPNSNMQRYVKMVVGLLLLVVMLQPLLTIFTEDVDAWLFSVANQTEQTEKTINDQINLQKREIELGQRAYHLEQVAVQLERQVAEALVDQHQLKIKHVAIEPDEEFEQLLIEDQALDAIKAIHVHVQSSEALPVEQERSNEISSVQVVHIDTSKPLTMDDEIDETSSDLKQVQQFLSENWYIPKEKILLAWEGGKEQNESRRTEGSTMATEFI</sequence>
<dbReference type="NCBIfam" id="TIGR02896">
    <property type="entry name" value="spore_III_AF"/>
    <property type="match status" value="1"/>
</dbReference>